<comment type="caution">
    <text evidence="1">The sequence shown here is derived from an EMBL/GenBank/DDBJ whole genome shotgun (WGS) entry which is preliminary data.</text>
</comment>
<sequence>MVSRYFILLLALATVACISLGPGSSNIVSISICFCGPGHGISVDSLGQYPNEEDVVGLTVRNCTFTGTTNGLRIKAWEASPASTNASSFTFDDIVMNNVYNPIIIDQEYCPYKSCNLETPSRVKIDNVSFKNIRVIWPSLTYSNTLFFSSPHSKRKDEELKLLKPRKYNVEYVVKDNEAEESLVRGFRSKVLKAGILQECKRRRFFENKQDKKKRKARDSAKKNRSRRHPPIAKQRTSLLMTLVLHLVVTILTGFLKNLFADSILFFHFITPEYA</sequence>
<proteinExistence type="predicted"/>
<organism evidence="1 2">
    <name type="scientific">Persea americana</name>
    <name type="common">Avocado</name>
    <dbReference type="NCBI Taxonomy" id="3435"/>
    <lineage>
        <taxon>Eukaryota</taxon>
        <taxon>Viridiplantae</taxon>
        <taxon>Streptophyta</taxon>
        <taxon>Embryophyta</taxon>
        <taxon>Tracheophyta</taxon>
        <taxon>Spermatophyta</taxon>
        <taxon>Magnoliopsida</taxon>
        <taxon>Magnoliidae</taxon>
        <taxon>Laurales</taxon>
        <taxon>Lauraceae</taxon>
        <taxon>Persea</taxon>
    </lineage>
</organism>
<keyword evidence="2" id="KW-1185">Reference proteome</keyword>
<accession>A0ACC2MAP2</accession>
<name>A0ACC2MAP2_PERAE</name>
<dbReference type="Proteomes" id="UP001234297">
    <property type="component" value="Chromosome 2"/>
</dbReference>
<gene>
    <name evidence="1" type="ORF">MRB53_004488</name>
</gene>
<evidence type="ECO:0000313" key="1">
    <source>
        <dbReference type="EMBL" id="KAJ8642740.1"/>
    </source>
</evidence>
<reference evidence="1 2" key="1">
    <citation type="journal article" date="2022" name="Hortic Res">
        <title>A haplotype resolved chromosomal level avocado genome allows analysis of novel avocado genes.</title>
        <authorList>
            <person name="Nath O."/>
            <person name="Fletcher S.J."/>
            <person name="Hayward A."/>
            <person name="Shaw L.M."/>
            <person name="Masouleh A.K."/>
            <person name="Furtado A."/>
            <person name="Henry R.J."/>
            <person name="Mitter N."/>
        </authorList>
    </citation>
    <scope>NUCLEOTIDE SEQUENCE [LARGE SCALE GENOMIC DNA]</scope>
    <source>
        <strain evidence="2">cv. Hass</strain>
    </source>
</reference>
<protein>
    <submittedName>
        <fullName evidence="1">Uncharacterized protein</fullName>
    </submittedName>
</protein>
<dbReference type="EMBL" id="CM056810">
    <property type="protein sequence ID" value="KAJ8642740.1"/>
    <property type="molecule type" value="Genomic_DNA"/>
</dbReference>
<evidence type="ECO:0000313" key="2">
    <source>
        <dbReference type="Proteomes" id="UP001234297"/>
    </source>
</evidence>